<evidence type="ECO:0000313" key="2">
    <source>
        <dbReference type="Proteomes" id="UP000326380"/>
    </source>
</evidence>
<organism evidence="1 2">
    <name type="scientific">Hymenobacter busanensis</name>
    <dbReference type="NCBI Taxonomy" id="2607656"/>
    <lineage>
        <taxon>Bacteria</taxon>
        <taxon>Pseudomonadati</taxon>
        <taxon>Bacteroidota</taxon>
        <taxon>Cytophagia</taxon>
        <taxon>Cytophagales</taxon>
        <taxon>Hymenobacteraceae</taxon>
        <taxon>Hymenobacter</taxon>
    </lineage>
</organism>
<comment type="caution">
    <text evidence="1">The sequence shown here is derived from an EMBL/GenBank/DDBJ whole genome shotgun (WGS) entry which is preliminary data.</text>
</comment>
<dbReference type="SUPFAM" id="SSF159888">
    <property type="entry name" value="YdhG-like"/>
    <property type="match status" value="1"/>
</dbReference>
<reference evidence="1 2" key="1">
    <citation type="submission" date="2019-09" db="EMBL/GenBank/DDBJ databases">
        <title>Genome sequence of Hymenobacter sp. M3.</title>
        <authorList>
            <person name="Srinivasan S."/>
        </authorList>
    </citation>
    <scope>NUCLEOTIDE SEQUENCE [LARGE SCALE GENOMIC DNA]</scope>
    <source>
        <strain evidence="1 2">M3</strain>
    </source>
</reference>
<dbReference type="EMBL" id="VTWU01000002">
    <property type="protein sequence ID" value="KAA9338212.1"/>
    <property type="molecule type" value="Genomic_DNA"/>
</dbReference>
<dbReference type="Pfam" id="PF13376">
    <property type="entry name" value="OmdA"/>
    <property type="match status" value="1"/>
</dbReference>
<dbReference type="Proteomes" id="UP000326380">
    <property type="component" value="Unassembled WGS sequence"/>
</dbReference>
<dbReference type="InterPro" id="IPR016786">
    <property type="entry name" value="YdeI_bac"/>
</dbReference>
<dbReference type="InterPro" id="IPR014922">
    <property type="entry name" value="YdhG-like"/>
</dbReference>
<accession>A0A7L5A0Q8</accession>
<protein>
    <submittedName>
        <fullName evidence="1">Uncharacterized protein</fullName>
    </submittedName>
</protein>
<gene>
    <name evidence="1" type="ORF">F0P96_05030</name>
</gene>
<dbReference type="RefSeq" id="WP_151077737.1">
    <property type="nucleotide sequence ID" value="NZ_CP047647.1"/>
</dbReference>
<dbReference type="Pfam" id="PF08818">
    <property type="entry name" value="DUF1801"/>
    <property type="match status" value="1"/>
</dbReference>
<evidence type="ECO:0000313" key="1">
    <source>
        <dbReference type="EMBL" id="KAA9338212.1"/>
    </source>
</evidence>
<sequence>MNPKTDFYFRKNEQWQAELAQLRRIVLDCGLEEELKWGVPCYSFRQRNVLLLHVFKNYCALLFMKGALLQDADGLLVQQTRNVQATRQVRFTAAADIVALEPTLKATIYEAIAVEEAGLQVPYKPTAEFAMPAELQQQLTANPALQAAFDALTPGRQRGYLLHIGEAKQAKTRAARVEKCTPLILAGKGLQDDYFTSRRR</sequence>
<dbReference type="AlphaFoldDB" id="A0A7L5A0Q8"/>
<name>A0A7L5A0Q8_9BACT</name>
<keyword evidence="2" id="KW-1185">Reference proteome</keyword>
<proteinExistence type="predicted"/>
<dbReference type="PIRSF" id="PIRSF021308">
    <property type="entry name" value="UCP021308"/>
    <property type="match status" value="1"/>
</dbReference>
<dbReference type="Gene3D" id="3.90.1150.200">
    <property type="match status" value="1"/>
</dbReference>